<dbReference type="PANTHER" id="PTHR37836:SF3">
    <property type="entry name" value="ENDOGLUCANASE"/>
    <property type="match status" value="1"/>
</dbReference>
<accession>A0A517XP73</accession>
<gene>
    <name evidence="3" type="ORF">ETAA1_11880</name>
</gene>
<keyword evidence="1" id="KW-0732">Signal</keyword>
<dbReference type="OrthoDB" id="59486at2"/>
<feature type="domain" description="Apiosidase-like catalytic" evidence="2">
    <location>
        <begin position="37"/>
        <end position="369"/>
    </location>
</feature>
<dbReference type="InterPro" id="IPR025277">
    <property type="entry name" value="Apiosidase-like_cat_dom"/>
</dbReference>
<dbReference type="InterPro" id="IPR017853">
    <property type="entry name" value="GH"/>
</dbReference>
<evidence type="ECO:0000313" key="3">
    <source>
        <dbReference type="EMBL" id="QDU19282.1"/>
    </source>
</evidence>
<dbReference type="PANTHER" id="PTHR37836">
    <property type="entry name" value="LMO1036 PROTEIN"/>
    <property type="match status" value="1"/>
</dbReference>
<evidence type="ECO:0000256" key="1">
    <source>
        <dbReference type="SAM" id="SignalP"/>
    </source>
</evidence>
<proteinExistence type="predicted"/>
<dbReference type="Gene3D" id="3.20.20.80">
    <property type="entry name" value="Glycosidases"/>
    <property type="match status" value="1"/>
</dbReference>
<dbReference type="RefSeq" id="WP_145235160.1">
    <property type="nucleotide sequence ID" value="NZ_CP036273.1"/>
</dbReference>
<feature type="chain" id="PRO_5022004587" evidence="1">
    <location>
        <begin position="20"/>
        <end position="454"/>
    </location>
</feature>
<sequence precursor="true">MRSVVAALALLAAPPLATAADGDTPFAKHGKLRVAKAGTHLEHADGTPFFVLADTCWTGPALSTAADWDFYLKDRKAKGFTAIQFNCVSPWRTAPTDAAGRTAYDLKDGKLVPNAAFFEQLDARLKAVNDHGLLAVPVLVWAHKKGDAGVELTEPQVTDLVKFEVDRLKGAHCLFVLAGDARYTPAETAKWKAVGRAVFGNIGGPLVTTHPTGMNWPWRDWADEKWLTVLGYQSGHGDDANTAKWIHSGPVAAYVKKEDPTRPVVRPDVPVRPIINLEPPYEDHFGYQSRRPHSAYSVRRAVYWSLLSTPVAGFTYGGHGVWSWHTKPGEEPTDHKGTGPAKTWREALSLPGAAQMGHVRKLFESLPWTQLKPAPELVTQDAKGDPFTFVGCAATPDRKVTVLYFPAGSKGLVAPPVAAGAELTWFDPRTGESRRAVLTPPPDAEDWVLVVRRR</sequence>
<evidence type="ECO:0000259" key="2">
    <source>
        <dbReference type="Pfam" id="PF13204"/>
    </source>
</evidence>
<keyword evidence="4" id="KW-1185">Reference proteome</keyword>
<dbReference type="SUPFAM" id="SSF51445">
    <property type="entry name" value="(Trans)glycosidases"/>
    <property type="match status" value="1"/>
</dbReference>
<feature type="signal peptide" evidence="1">
    <location>
        <begin position="1"/>
        <end position="19"/>
    </location>
</feature>
<evidence type="ECO:0000313" key="4">
    <source>
        <dbReference type="Proteomes" id="UP000319576"/>
    </source>
</evidence>
<protein>
    <submittedName>
        <fullName evidence="3">Endoglucanase</fullName>
    </submittedName>
</protein>
<dbReference type="Proteomes" id="UP000319576">
    <property type="component" value="Chromosome"/>
</dbReference>
<dbReference type="KEGG" id="uli:ETAA1_11880"/>
<dbReference type="AlphaFoldDB" id="A0A517XP73"/>
<organism evidence="3 4">
    <name type="scientific">Urbifossiella limnaea</name>
    <dbReference type="NCBI Taxonomy" id="2528023"/>
    <lineage>
        <taxon>Bacteria</taxon>
        <taxon>Pseudomonadati</taxon>
        <taxon>Planctomycetota</taxon>
        <taxon>Planctomycetia</taxon>
        <taxon>Gemmatales</taxon>
        <taxon>Gemmataceae</taxon>
        <taxon>Urbifossiella</taxon>
    </lineage>
</organism>
<reference evidence="3 4" key="1">
    <citation type="submission" date="2019-02" db="EMBL/GenBank/DDBJ databases">
        <title>Deep-cultivation of Planctomycetes and their phenomic and genomic characterization uncovers novel biology.</title>
        <authorList>
            <person name="Wiegand S."/>
            <person name="Jogler M."/>
            <person name="Boedeker C."/>
            <person name="Pinto D."/>
            <person name="Vollmers J."/>
            <person name="Rivas-Marin E."/>
            <person name="Kohn T."/>
            <person name="Peeters S.H."/>
            <person name="Heuer A."/>
            <person name="Rast P."/>
            <person name="Oberbeckmann S."/>
            <person name="Bunk B."/>
            <person name="Jeske O."/>
            <person name="Meyerdierks A."/>
            <person name="Storesund J.E."/>
            <person name="Kallscheuer N."/>
            <person name="Luecker S."/>
            <person name="Lage O.M."/>
            <person name="Pohl T."/>
            <person name="Merkel B.J."/>
            <person name="Hornburger P."/>
            <person name="Mueller R.-W."/>
            <person name="Bruemmer F."/>
            <person name="Labrenz M."/>
            <person name="Spormann A.M."/>
            <person name="Op den Camp H."/>
            <person name="Overmann J."/>
            <person name="Amann R."/>
            <person name="Jetten M.S.M."/>
            <person name="Mascher T."/>
            <person name="Medema M.H."/>
            <person name="Devos D.P."/>
            <person name="Kaster A.-K."/>
            <person name="Ovreas L."/>
            <person name="Rohde M."/>
            <person name="Galperin M.Y."/>
            <person name="Jogler C."/>
        </authorList>
    </citation>
    <scope>NUCLEOTIDE SEQUENCE [LARGE SCALE GENOMIC DNA]</scope>
    <source>
        <strain evidence="3 4">ETA_A1</strain>
    </source>
</reference>
<dbReference type="Pfam" id="PF13204">
    <property type="entry name" value="Apiosidase"/>
    <property type="match status" value="1"/>
</dbReference>
<name>A0A517XP73_9BACT</name>
<dbReference type="EMBL" id="CP036273">
    <property type="protein sequence ID" value="QDU19282.1"/>
    <property type="molecule type" value="Genomic_DNA"/>
</dbReference>